<comment type="caution">
    <text evidence="1">The sequence shown here is derived from an EMBL/GenBank/DDBJ whole genome shotgun (WGS) entry which is preliminary data.</text>
</comment>
<dbReference type="InterPro" id="IPR036249">
    <property type="entry name" value="Thioredoxin-like_sf"/>
</dbReference>
<evidence type="ECO:0008006" key="3">
    <source>
        <dbReference type="Google" id="ProtNLM"/>
    </source>
</evidence>
<dbReference type="SUPFAM" id="SSF52833">
    <property type="entry name" value="Thioredoxin-like"/>
    <property type="match status" value="1"/>
</dbReference>
<name>A0ABP3KH47_9BACI</name>
<sequence>MHQNLDTLEDLNLNVDTYIISKDTVEEQKILYDEIKRVFGESLPILADPELKVIDKMGMKNGDIAYRGYGMLDSDGNVIFQTKNDHWGEQFDQTLNEIEEEYQNFMSE</sequence>
<gene>
    <name evidence="1" type="ORF">GCM10008986_00390</name>
</gene>
<keyword evidence="2" id="KW-1185">Reference proteome</keyword>
<proteinExistence type="predicted"/>
<dbReference type="EMBL" id="BAAADO010000001">
    <property type="protein sequence ID" value="GAA0479859.1"/>
    <property type="molecule type" value="Genomic_DNA"/>
</dbReference>
<protein>
    <recommendedName>
        <fullName evidence="3">Redoxin domain-containing protein</fullName>
    </recommendedName>
</protein>
<dbReference type="Proteomes" id="UP001500880">
    <property type="component" value="Unassembled WGS sequence"/>
</dbReference>
<organism evidence="1 2">
    <name type="scientific">Salinibacillus aidingensis</name>
    <dbReference type="NCBI Taxonomy" id="237684"/>
    <lineage>
        <taxon>Bacteria</taxon>
        <taxon>Bacillati</taxon>
        <taxon>Bacillota</taxon>
        <taxon>Bacilli</taxon>
        <taxon>Bacillales</taxon>
        <taxon>Bacillaceae</taxon>
        <taxon>Salinibacillus</taxon>
    </lineage>
</organism>
<accession>A0ABP3KH47</accession>
<evidence type="ECO:0000313" key="1">
    <source>
        <dbReference type="EMBL" id="GAA0479859.1"/>
    </source>
</evidence>
<evidence type="ECO:0000313" key="2">
    <source>
        <dbReference type="Proteomes" id="UP001500880"/>
    </source>
</evidence>
<reference evidence="2" key="1">
    <citation type="journal article" date="2019" name="Int. J. Syst. Evol. Microbiol.">
        <title>The Global Catalogue of Microorganisms (GCM) 10K type strain sequencing project: providing services to taxonomists for standard genome sequencing and annotation.</title>
        <authorList>
            <consortium name="The Broad Institute Genomics Platform"/>
            <consortium name="The Broad Institute Genome Sequencing Center for Infectious Disease"/>
            <person name="Wu L."/>
            <person name="Ma J."/>
        </authorList>
    </citation>
    <scope>NUCLEOTIDE SEQUENCE [LARGE SCALE GENOMIC DNA]</scope>
    <source>
        <strain evidence="2">JCM 12389</strain>
    </source>
</reference>
<dbReference type="Gene3D" id="3.40.30.10">
    <property type="entry name" value="Glutaredoxin"/>
    <property type="match status" value="1"/>
</dbReference>